<evidence type="ECO:0000259" key="1">
    <source>
        <dbReference type="PROSITE" id="PS50904"/>
    </source>
</evidence>
<dbReference type="InterPro" id="IPR037365">
    <property type="entry name" value="Slowmo/Ups"/>
</dbReference>
<feature type="non-terminal residue" evidence="2">
    <location>
        <position position="205"/>
    </location>
</feature>
<dbReference type="EMBL" id="CATQJA010002706">
    <property type="protein sequence ID" value="CAJ0585854.1"/>
    <property type="molecule type" value="Genomic_DNA"/>
</dbReference>
<protein>
    <recommendedName>
        <fullName evidence="1">PRELI/MSF1 domain-containing protein</fullName>
    </recommendedName>
</protein>
<keyword evidence="3" id="KW-1185">Reference proteome</keyword>
<dbReference type="Proteomes" id="UP001177023">
    <property type="component" value="Unassembled WGS sequence"/>
</dbReference>
<comment type="caution">
    <text evidence="2">The sequence shown here is derived from an EMBL/GenBank/DDBJ whole genome shotgun (WGS) entry which is preliminary data.</text>
</comment>
<dbReference type="GO" id="GO:0005758">
    <property type="term" value="C:mitochondrial intermembrane space"/>
    <property type="evidence" value="ECO:0007669"/>
    <property type="project" value="InterPro"/>
</dbReference>
<reference evidence="2" key="1">
    <citation type="submission" date="2023-06" db="EMBL/GenBank/DDBJ databases">
        <authorList>
            <person name="Delattre M."/>
        </authorList>
    </citation>
    <scope>NUCLEOTIDE SEQUENCE</scope>
    <source>
        <strain evidence="2">AF72</strain>
    </source>
</reference>
<evidence type="ECO:0000313" key="3">
    <source>
        <dbReference type="Proteomes" id="UP001177023"/>
    </source>
</evidence>
<dbReference type="PROSITE" id="PS50904">
    <property type="entry name" value="PRELI_MSF1"/>
    <property type="match status" value="1"/>
</dbReference>
<name>A0AA36DGP5_9BILA</name>
<evidence type="ECO:0000313" key="2">
    <source>
        <dbReference type="EMBL" id="CAJ0585854.1"/>
    </source>
</evidence>
<proteinExistence type="predicted"/>
<dbReference type="AlphaFoldDB" id="A0AA36DGP5"/>
<dbReference type="Pfam" id="PF04707">
    <property type="entry name" value="PRELI"/>
    <property type="match status" value="1"/>
</dbReference>
<feature type="domain" description="PRELI/MSF1" evidence="1">
    <location>
        <begin position="1"/>
        <end position="177"/>
    </location>
</feature>
<dbReference type="InterPro" id="IPR006797">
    <property type="entry name" value="PRELI/MSF1_dom"/>
</dbReference>
<organism evidence="2 3">
    <name type="scientific">Mesorhabditis spiculigera</name>
    <dbReference type="NCBI Taxonomy" id="96644"/>
    <lineage>
        <taxon>Eukaryota</taxon>
        <taxon>Metazoa</taxon>
        <taxon>Ecdysozoa</taxon>
        <taxon>Nematoda</taxon>
        <taxon>Chromadorea</taxon>
        <taxon>Rhabditida</taxon>
        <taxon>Rhabditina</taxon>
        <taxon>Rhabditomorpha</taxon>
        <taxon>Rhabditoidea</taxon>
        <taxon>Rhabditidae</taxon>
        <taxon>Mesorhabditinae</taxon>
        <taxon>Mesorhabditis</taxon>
    </lineage>
</organism>
<dbReference type="PANTHER" id="PTHR11158">
    <property type="entry name" value="MSF1/PX19 RELATED"/>
    <property type="match status" value="1"/>
</dbReference>
<accession>A0AA36DGP5</accession>
<gene>
    <name evidence="2" type="ORF">MSPICULIGERA_LOCUS23864</name>
</gene>
<sequence>MKEWWAPSTYLPYSINEFCAAFWDRYPNSFSKHIVSEDVLERRITDNTIFTKKLIVKQGSSILKRVPKWLSRMTEIRVVPVIEESLYDKRTQTLTTYTRNVAHLELFYLHERVVYKEKDHGDHGNATEIDRAVSLAFNSGKLSSIYEKVTLMGFKKSIANTTKGLTEVLEMRFGARPHSDKMSERIKQKILNSPVIQKINCEKSA</sequence>